<evidence type="ECO:0000259" key="7">
    <source>
        <dbReference type="PROSITE" id="PS50071"/>
    </source>
</evidence>
<organism evidence="9 10">
    <name type="scientific">Helobdella robusta</name>
    <name type="common">Californian leech</name>
    <dbReference type="NCBI Taxonomy" id="6412"/>
    <lineage>
        <taxon>Eukaryota</taxon>
        <taxon>Metazoa</taxon>
        <taxon>Spiralia</taxon>
        <taxon>Lophotrochozoa</taxon>
        <taxon>Annelida</taxon>
        <taxon>Clitellata</taxon>
        <taxon>Hirudinea</taxon>
        <taxon>Rhynchobdellida</taxon>
        <taxon>Glossiphoniidae</taxon>
        <taxon>Helobdella</taxon>
    </lineage>
</organism>
<keyword evidence="4 5" id="KW-0539">Nucleus</keyword>
<dbReference type="InParanoid" id="T1EHQ3"/>
<proteinExistence type="predicted"/>
<keyword evidence="2 5" id="KW-0238">DNA-binding</keyword>
<dbReference type="GO" id="GO:0005634">
    <property type="term" value="C:nucleus"/>
    <property type="evidence" value="ECO:0007669"/>
    <property type="project" value="UniProtKB-SubCell"/>
</dbReference>
<sequence length="52" mass="6242">RRQRSTFSKSQVKCLEDVFKTVHYVDAGLRMKLSRQLNLSEGTINIWFQNRR</sequence>
<evidence type="ECO:0000313" key="8">
    <source>
        <dbReference type="EMBL" id="ESO01484.1"/>
    </source>
</evidence>
<dbReference type="InterPro" id="IPR050877">
    <property type="entry name" value="EMX-VAX-Noto_Homeobox_TFs"/>
</dbReference>
<comment type="subcellular location">
    <subcellularLocation>
        <location evidence="1 5 6">Nucleus</location>
    </subcellularLocation>
</comment>
<keyword evidence="10" id="KW-1185">Reference proteome</keyword>
<dbReference type="SUPFAM" id="SSF46689">
    <property type="entry name" value="Homeodomain-like"/>
    <property type="match status" value="1"/>
</dbReference>
<dbReference type="GO" id="GO:0003677">
    <property type="term" value="F:DNA binding"/>
    <property type="evidence" value="ECO:0007669"/>
    <property type="project" value="UniProtKB-UniRule"/>
</dbReference>
<evidence type="ECO:0000256" key="1">
    <source>
        <dbReference type="ARBA" id="ARBA00004123"/>
    </source>
</evidence>
<reference evidence="10" key="1">
    <citation type="submission" date="2012-12" db="EMBL/GenBank/DDBJ databases">
        <authorList>
            <person name="Hellsten U."/>
            <person name="Grimwood J."/>
            <person name="Chapman J.A."/>
            <person name="Shapiro H."/>
            <person name="Aerts A."/>
            <person name="Otillar R.P."/>
            <person name="Terry A.Y."/>
            <person name="Boore J.L."/>
            <person name="Simakov O."/>
            <person name="Marletaz F."/>
            <person name="Cho S.-J."/>
            <person name="Edsinger-Gonzales E."/>
            <person name="Havlak P."/>
            <person name="Kuo D.-H."/>
            <person name="Larsson T."/>
            <person name="Lv J."/>
            <person name="Arendt D."/>
            <person name="Savage R."/>
            <person name="Osoegawa K."/>
            <person name="de Jong P."/>
            <person name="Lindberg D.R."/>
            <person name="Seaver E.C."/>
            <person name="Weisblat D.A."/>
            <person name="Putnam N.H."/>
            <person name="Grigoriev I.V."/>
            <person name="Rokhsar D.S."/>
        </authorList>
    </citation>
    <scope>NUCLEOTIDE SEQUENCE</scope>
</reference>
<dbReference type="CDD" id="cd00086">
    <property type="entry name" value="homeodomain"/>
    <property type="match status" value="1"/>
</dbReference>
<evidence type="ECO:0000256" key="3">
    <source>
        <dbReference type="ARBA" id="ARBA00023155"/>
    </source>
</evidence>
<evidence type="ECO:0000256" key="6">
    <source>
        <dbReference type="RuleBase" id="RU000682"/>
    </source>
</evidence>
<dbReference type="EMBL" id="KB096743">
    <property type="protein sequence ID" value="ESO01484.1"/>
    <property type="molecule type" value="Genomic_DNA"/>
</dbReference>
<dbReference type="PANTHER" id="PTHR24339">
    <property type="entry name" value="HOMEOBOX PROTEIN EMX-RELATED"/>
    <property type="match status" value="1"/>
</dbReference>
<name>T1EHQ3_HELRO</name>
<accession>T1EHQ3</accession>
<dbReference type="eggNOG" id="KOG0490">
    <property type="taxonomic scope" value="Eukaryota"/>
</dbReference>
<dbReference type="RefSeq" id="XP_009020138.1">
    <property type="nucleotide sequence ID" value="XM_009021890.1"/>
</dbReference>
<evidence type="ECO:0000313" key="9">
    <source>
        <dbReference type="EnsemblMetazoa" id="HelroP128720"/>
    </source>
</evidence>
<dbReference type="EnsemblMetazoa" id="HelroT128720">
    <property type="protein sequence ID" value="HelroP128720"/>
    <property type="gene ID" value="HelroG128720"/>
</dbReference>
<evidence type="ECO:0000256" key="4">
    <source>
        <dbReference type="ARBA" id="ARBA00023242"/>
    </source>
</evidence>
<dbReference type="Gene3D" id="1.10.10.60">
    <property type="entry name" value="Homeodomain-like"/>
    <property type="match status" value="1"/>
</dbReference>
<dbReference type="STRING" id="6412.T1EHQ3"/>
<protein>
    <recommendedName>
        <fullName evidence="7">Homeobox domain-containing protein</fullName>
    </recommendedName>
</protein>
<dbReference type="AlphaFoldDB" id="T1EHQ3"/>
<dbReference type="InterPro" id="IPR009057">
    <property type="entry name" value="Homeodomain-like_sf"/>
</dbReference>
<dbReference type="GeneID" id="20196103"/>
<dbReference type="InterPro" id="IPR001356">
    <property type="entry name" value="HD"/>
</dbReference>
<feature type="domain" description="Homeobox" evidence="7">
    <location>
        <begin position="1"/>
        <end position="52"/>
    </location>
</feature>
<dbReference type="PANTHER" id="PTHR24339:SF28">
    <property type="entry name" value="E5-RELATED"/>
    <property type="match status" value="1"/>
</dbReference>
<dbReference type="Proteomes" id="UP000015101">
    <property type="component" value="Unassembled WGS sequence"/>
</dbReference>
<dbReference type="CTD" id="20196103"/>
<evidence type="ECO:0000256" key="5">
    <source>
        <dbReference type="PROSITE-ProRule" id="PRU00108"/>
    </source>
</evidence>
<dbReference type="Pfam" id="PF00046">
    <property type="entry name" value="Homeodomain"/>
    <property type="match status" value="1"/>
</dbReference>
<dbReference type="HOGENOM" id="CLU_049543_12_4_1"/>
<reference evidence="8 10" key="2">
    <citation type="journal article" date="2013" name="Nature">
        <title>Insights into bilaterian evolution from three spiralian genomes.</title>
        <authorList>
            <person name="Simakov O."/>
            <person name="Marletaz F."/>
            <person name="Cho S.J."/>
            <person name="Edsinger-Gonzales E."/>
            <person name="Havlak P."/>
            <person name="Hellsten U."/>
            <person name="Kuo D.H."/>
            <person name="Larsson T."/>
            <person name="Lv J."/>
            <person name="Arendt D."/>
            <person name="Savage R."/>
            <person name="Osoegawa K."/>
            <person name="de Jong P."/>
            <person name="Grimwood J."/>
            <person name="Chapman J.A."/>
            <person name="Shapiro H."/>
            <person name="Aerts A."/>
            <person name="Otillar R.P."/>
            <person name="Terry A.Y."/>
            <person name="Boore J.L."/>
            <person name="Grigoriev I.V."/>
            <person name="Lindberg D.R."/>
            <person name="Seaver E.C."/>
            <person name="Weisblat D.A."/>
            <person name="Putnam N.H."/>
            <person name="Rokhsar D.S."/>
        </authorList>
    </citation>
    <scope>NUCLEOTIDE SEQUENCE</scope>
</reference>
<dbReference type="EMBL" id="AMQM01004912">
    <property type="status" value="NOT_ANNOTATED_CDS"/>
    <property type="molecule type" value="Genomic_DNA"/>
</dbReference>
<dbReference type="SMART" id="SM00389">
    <property type="entry name" value="HOX"/>
    <property type="match status" value="1"/>
</dbReference>
<dbReference type="OrthoDB" id="6159439at2759"/>
<evidence type="ECO:0000313" key="10">
    <source>
        <dbReference type="Proteomes" id="UP000015101"/>
    </source>
</evidence>
<dbReference type="KEGG" id="hro:HELRODRAFT_128720"/>
<keyword evidence="3 5" id="KW-0371">Homeobox</keyword>
<reference evidence="9" key="3">
    <citation type="submission" date="2015-06" db="UniProtKB">
        <authorList>
            <consortium name="EnsemblMetazoa"/>
        </authorList>
    </citation>
    <scope>IDENTIFICATION</scope>
</reference>
<dbReference type="PROSITE" id="PS50071">
    <property type="entry name" value="HOMEOBOX_2"/>
    <property type="match status" value="1"/>
</dbReference>
<gene>
    <name evidence="9" type="primary">20196103</name>
    <name evidence="8" type="ORF">HELRODRAFT_128720</name>
</gene>
<evidence type="ECO:0000256" key="2">
    <source>
        <dbReference type="ARBA" id="ARBA00023125"/>
    </source>
</evidence>